<dbReference type="Proteomes" id="UP000520814">
    <property type="component" value="Unassembled WGS sequence"/>
</dbReference>
<keyword evidence="3" id="KW-1185">Reference proteome</keyword>
<accession>A0A7W9W8F1</accession>
<sequence>MPFEDEEEFEIPDDVEAILRRQDEAMALLERLRAAEPFRRPKADQQGARRREFRRWPIPEGVTLELHDSNGWRTADVLDMGVGGARLNVLPAFADGPTPARLKAPASQAVLVLCDVMWKDNDGRAGIRFEFRDEDERENWSGGLIDALLARHAVS</sequence>
<name>A0A7W9W8F1_ARMRO</name>
<dbReference type="SUPFAM" id="SSF141371">
    <property type="entry name" value="PilZ domain-like"/>
    <property type="match status" value="1"/>
</dbReference>
<gene>
    <name evidence="2" type="ORF">HNQ39_005314</name>
</gene>
<dbReference type="RefSeq" id="WP_184203571.1">
    <property type="nucleotide sequence ID" value="NZ_JACHGW010000007.1"/>
</dbReference>
<dbReference type="GO" id="GO:0035438">
    <property type="term" value="F:cyclic-di-GMP binding"/>
    <property type="evidence" value="ECO:0007669"/>
    <property type="project" value="InterPro"/>
</dbReference>
<evidence type="ECO:0000313" key="2">
    <source>
        <dbReference type="EMBL" id="MBB6053479.1"/>
    </source>
</evidence>
<organism evidence="2 3">
    <name type="scientific">Armatimonas rosea</name>
    <dbReference type="NCBI Taxonomy" id="685828"/>
    <lineage>
        <taxon>Bacteria</taxon>
        <taxon>Bacillati</taxon>
        <taxon>Armatimonadota</taxon>
        <taxon>Armatimonadia</taxon>
        <taxon>Armatimonadales</taxon>
        <taxon>Armatimonadaceae</taxon>
        <taxon>Armatimonas</taxon>
    </lineage>
</organism>
<evidence type="ECO:0000313" key="3">
    <source>
        <dbReference type="Proteomes" id="UP000520814"/>
    </source>
</evidence>
<dbReference type="AlphaFoldDB" id="A0A7W9W8F1"/>
<dbReference type="Gene3D" id="2.40.10.220">
    <property type="entry name" value="predicted glycosyltransferase like domains"/>
    <property type="match status" value="1"/>
</dbReference>
<dbReference type="EMBL" id="JACHGW010000007">
    <property type="protein sequence ID" value="MBB6053479.1"/>
    <property type="molecule type" value="Genomic_DNA"/>
</dbReference>
<protein>
    <recommendedName>
        <fullName evidence="1">PilZ domain-containing protein</fullName>
    </recommendedName>
</protein>
<reference evidence="2 3" key="1">
    <citation type="submission" date="2020-08" db="EMBL/GenBank/DDBJ databases">
        <title>Genomic Encyclopedia of Type Strains, Phase IV (KMG-IV): sequencing the most valuable type-strain genomes for metagenomic binning, comparative biology and taxonomic classification.</title>
        <authorList>
            <person name="Goeker M."/>
        </authorList>
    </citation>
    <scope>NUCLEOTIDE SEQUENCE [LARGE SCALE GENOMIC DNA]</scope>
    <source>
        <strain evidence="2 3">DSM 23562</strain>
    </source>
</reference>
<proteinExistence type="predicted"/>
<feature type="domain" description="PilZ" evidence="1">
    <location>
        <begin position="49"/>
        <end position="137"/>
    </location>
</feature>
<comment type="caution">
    <text evidence="2">The sequence shown here is derived from an EMBL/GenBank/DDBJ whole genome shotgun (WGS) entry which is preliminary data.</text>
</comment>
<dbReference type="Pfam" id="PF07238">
    <property type="entry name" value="PilZ"/>
    <property type="match status" value="1"/>
</dbReference>
<dbReference type="InterPro" id="IPR009875">
    <property type="entry name" value="PilZ_domain"/>
</dbReference>
<evidence type="ECO:0000259" key="1">
    <source>
        <dbReference type="Pfam" id="PF07238"/>
    </source>
</evidence>